<dbReference type="OrthoDB" id="1894389at2759"/>
<dbReference type="InterPro" id="IPR004864">
    <property type="entry name" value="LEA_2"/>
</dbReference>
<evidence type="ECO:0000313" key="3">
    <source>
        <dbReference type="EMBL" id="KAF3447665.1"/>
    </source>
</evidence>
<feature type="transmembrane region" description="Helical" evidence="1">
    <location>
        <begin position="40"/>
        <end position="62"/>
    </location>
</feature>
<evidence type="ECO:0000259" key="2">
    <source>
        <dbReference type="Pfam" id="PF03168"/>
    </source>
</evidence>
<proteinExistence type="predicted"/>
<accession>A0A8K0MJ97</accession>
<name>A0A8K0MJ97_9ROSA</name>
<feature type="domain" description="Late embryogenesis abundant protein LEA-2 subgroup" evidence="2">
    <location>
        <begin position="69"/>
        <end position="143"/>
    </location>
</feature>
<protein>
    <recommendedName>
        <fullName evidence="2">Late embryogenesis abundant protein LEA-2 subgroup domain-containing protein</fullName>
    </recommendedName>
</protein>
<dbReference type="EMBL" id="VOIH02000004">
    <property type="protein sequence ID" value="KAF3447665.1"/>
    <property type="molecule type" value="Genomic_DNA"/>
</dbReference>
<keyword evidence="1" id="KW-0812">Transmembrane</keyword>
<dbReference type="AlphaFoldDB" id="A0A8K0MJ97"/>
<keyword evidence="1" id="KW-0472">Membrane</keyword>
<comment type="caution">
    <text evidence="3">The sequence shown here is derived from an EMBL/GenBank/DDBJ whole genome shotgun (WGS) entry which is preliminary data.</text>
</comment>
<evidence type="ECO:0000256" key="1">
    <source>
        <dbReference type="SAM" id="Phobius"/>
    </source>
</evidence>
<dbReference type="Proteomes" id="UP000796880">
    <property type="component" value="Unassembled WGS sequence"/>
</dbReference>
<keyword evidence="4" id="KW-1185">Reference proteome</keyword>
<reference evidence="3" key="1">
    <citation type="submission" date="2020-03" db="EMBL/GenBank/DDBJ databases">
        <title>A high-quality chromosome-level genome assembly of a woody plant with both climbing and erect habits, Rhamnella rubrinervis.</title>
        <authorList>
            <person name="Lu Z."/>
            <person name="Yang Y."/>
            <person name="Zhu X."/>
            <person name="Sun Y."/>
        </authorList>
    </citation>
    <scope>NUCLEOTIDE SEQUENCE</scope>
    <source>
        <strain evidence="3">BYM</strain>
        <tissue evidence="3">Leaf</tissue>
    </source>
</reference>
<dbReference type="Pfam" id="PF03168">
    <property type="entry name" value="LEA_2"/>
    <property type="match status" value="1"/>
</dbReference>
<sequence length="177" mass="19740">MADQENHSWPMAPALIYQKSDEENPTFKAIRKERTNNKCFVFIFAGIVIHCIFILVFALIVLRPKSPDVKLRFENTTASLVYEGVKIGGKRTSKSGVNARGTKVMNVGIDVRSSRLPEGPNNLGNDLNSGTLKLSGQAKFSGTLHLVKILRCKKTSELNCTFTLYLTSRTIKDLLCY</sequence>
<organism evidence="3 4">
    <name type="scientific">Rhamnella rubrinervis</name>
    <dbReference type="NCBI Taxonomy" id="2594499"/>
    <lineage>
        <taxon>Eukaryota</taxon>
        <taxon>Viridiplantae</taxon>
        <taxon>Streptophyta</taxon>
        <taxon>Embryophyta</taxon>
        <taxon>Tracheophyta</taxon>
        <taxon>Spermatophyta</taxon>
        <taxon>Magnoliopsida</taxon>
        <taxon>eudicotyledons</taxon>
        <taxon>Gunneridae</taxon>
        <taxon>Pentapetalae</taxon>
        <taxon>rosids</taxon>
        <taxon>fabids</taxon>
        <taxon>Rosales</taxon>
        <taxon>Rhamnaceae</taxon>
        <taxon>rhamnoid group</taxon>
        <taxon>Rhamneae</taxon>
        <taxon>Rhamnella</taxon>
    </lineage>
</organism>
<keyword evidence="1" id="KW-1133">Transmembrane helix</keyword>
<gene>
    <name evidence="3" type="ORF">FNV43_RR08367</name>
</gene>
<evidence type="ECO:0000313" key="4">
    <source>
        <dbReference type="Proteomes" id="UP000796880"/>
    </source>
</evidence>